<evidence type="ECO:0000256" key="2">
    <source>
        <dbReference type="ARBA" id="ARBA00022833"/>
    </source>
</evidence>
<dbReference type="SUPFAM" id="SSF51735">
    <property type="entry name" value="NAD(P)-binding Rossmann-fold domains"/>
    <property type="match status" value="1"/>
</dbReference>
<dbReference type="GO" id="GO:0008270">
    <property type="term" value="F:zinc ion binding"/>
    <property type="evidence" value="ECO:0007669"/>
    <property type="project" value="InterPro"/>
</dbReference>
<protein>
    <submittedName>
        <fullName evidence="6">L-iditol 2-dehydrogenase</fullName>
    </submittedName>
</protein>
<dbReference type="EMBL" id="FNNG01000001">
    <property type="protein sequence ID" value="SDW17243.1"/>
    <property type="molecule type" value="Genomic_DNA"/>
</dbReference>
<dbReference type="RefSeq" id="WP_093750211.1">
    <property type="nucleotide sequence ID" value="NZ_FNNG01000001.1"/>
</dbReference>
<dbReference type="AlphaFoldDB" id="A0A1H2RCP3"/>
<keyword evidence="7" id="KW-1185">Reference proteome</keyword>
<reference evidence="6 7" key="1">
    <citation type="submission" date="2016-10" db="EMBL/GenBank/DDBJ databases">
        <authorList>
            <person name="de Groot N.N."/>
        </authorList>
    </citation>
    <scope>NUCLEOTIDE SEQUENCE [LARGE SCALE GENOMIC DNA]</scope>
    <source>
        <strain evidence="6 7">DSM 23310</strain>
    </source>
</reference>
<dbReference type="Proteomes" id="UP000198828">
    <property type="component" value="Unassembled WGS sequence"/>
</dbReference>
<proteinExistence type="inferred from homology"/>
<gene>
    <name evidence="6" type="ORF">SAMN05660923_00346</name>
</gene>
<keyword evidence="3" id="KW-0560">Oxidoreductase</keyword>
<dbReference type="PANTHER" id="PTHR43401">
    <property type="entry name" value="L-THREONINE 3-DEHYDROGENASE"/>
    <property type="match status" value="1"/>
</dbReference>
<dbReference type="InterPro" id="IPR036291">
    <property type="entry name" value="NAD(P)-bd_dom_sf"/>
</dbReference>
<dbReference type="Pfam" id="PF08240">
    <property type="entry name" value="ADH_N"/>
    <property type="match status" value="1"/>
</dbReference>
<dbReference type="InterPro" id="IPR013149">
    <property type="entry name" value="ADH-like_C"/>
</dbReference>
<dbReference type="InterPro" id="IPR050129">
    <property type="entry name" value="Zn_alcohol_dh"/>
</dbReference>
<evidence type="ECO:0000256" key="1">
    <source>
        <dbReference type="ARBA" id="ARBA00022723"/>
    </source>
</evidence>
<feature type="domain" description="Enoyl reductase (ER)" evidence="5">
    <location>
        <begin position="11"/>
        <end position="347"/>
    </location>
</feature>
<dbReference type="Gene3D" id="3.40.50.720">
    <property type="entry name" value="NAD(P)-binding Rossmann-like Domain"/>
    <property type="match status" value="1"/>
</dbReference>
<dbReference type="InterPro" id="IPR020843">
    <property type="entry name" value="ER"/>
</dbReference>
<dbReference type="PANTHER" id="PTHR43401:SF2">
    <property type="entry name" value="L-THREONINE 3-DEHYDROGENASE"/>
    <property type="match status" value="1"/>
</dbReference>
<dbReference type="InterPro" id="IPR013154">
    <property type="entry name" value="ADH-like_N"/>
</dbReference>
<sequence>MSEKMKAAVITDERKVEILEIEKPVPREGEILVKIKACALCTWEQRTFLKITKMPLPFLGGHEMAGVIESVGEGVDEEEFPIGQRVAVRSFNSCGRCYYCRQGKENLCINAHKPQPGPRREIGGPGGLGQYLVVKPQDIFKLPNDLPFEYGAFTEPLACVVNSMEQAQVKLGNDVVIIGAGIMGLLHVMVSKLRGARVIVSEPDPVRREKAKEAGADITINPLEENFVEKIKSLTEGRGADVIFNTTAIAKIAEEAVQGLGKTGRVIMYSSIHPDEPISVSPNWIHNTQVVITGAVSPPVEAFHTSSILLSKGLVVPDKLISAKFPLEEAQKAFEEAIKPDTYRIVVMNE</sequence>
<dbReference type="InterPro" id="IPR011032">
    <property type="entry name" value="GroES-like_sf"/>
</dbReference>
<evidence type="ECO:0000313" key="7">
    <source>
        <dbReference type="Proteomes" id="UP000198828"/>
    </source>
</evidence>
<dbReference type="Pfam" id="PF00107">
    <property type="entry name" value="ADH_zinc_N"/>
    <property type="match status" value="1"/>
</dbReference>
<dbReference type="PROSITE" id="PS00059">
    <property type="entry name" value="ADH_ZINC"/>
    <property type="match status" value="1"/>
</dbReference>
<dbReference type="GO" id="GO:0016491">
    <property type="term" value="F:oxidoreductase activity"/>
    <property type="evidence" value="ECO:0007669"/>
    <property type="project" value="UniProtKB-KW"/>
</dbReference>
<evidence type="ECO:0000256" key="4">
    <source>
        <dbReference type="RuleBase" id="RU361277"/>
    </source>
</evidence>
<evidence type="ECO:0000313" key="6">
    <source>
        <dbReference type="EMBL" id="SDW17243.1"/>
    </source>
</evidence>
<comment type="cofactor">
    <cofactor evidence="4">
        <name>Zn(2+)</name>
        <dbReference type="ChEBI" id="CHEBI:29105"/>
    </cofactor>
</comment>
<evidence type="ECO:0000259" key="5">
    <source>
        <dbReference type="SMART" id="SM00829"/>
    </source>
</evidence>
<accession>A0A1H2RCP3</accession>
<dbReference type="Gene3D" id="3.90.180.10">
    <property type="entry name" value="Medium-chain alcohol dehydrogenases, catalytic domain"/>
    <property type="match status" value="1"/>
</dbReference>
<keyword evidence="2 4" id="KW-0862">Zinc</keyword>
<dbReference type="SMART" id="SM00829">
    <property type="entry name" value="PKS_ER"/>
    <property type="match status" value="1"/>
</dbReference>
<comment type="similarity">
    <text evidence="4">Belongs to the zinc-containing alcohol dehydrogenase family.</text>
</comment>
<dbReference type="OrthoDB" id="9769198at2"/>
<evidence type="ECO:0000256" key="3">
    <source>
        <dbReference type="ARBA" id="ARBA00023002"/>
    </source>
</evidence>
<organism evidence="6 7">
    <name type="scientific">Tepidimicrobium xylanilyticum</name>
    <dbReference type="NCBI Taxonomy" id="1123352"/>
    <lineage>
        <taxon>Bacteria</taxon>
        <taxon>Bacillati</taxon>
        <taxon>Bacillota</taxon>
        <taxon>Tissierellia</taxon>
        <taxon>Tissierellales</taxon>
        <taxon>Tepidimicrobiaceae</taxon>
        <taxon>Tepidimicrobium</taxon>
    </lineage>
</organism>
<dbReference type="InterPro" id="IPR002328">
    <property type="entry name" value="ADH_Zn_CS"/>
</dbReference>
<dbReference type="SUPFAM" id="SSF50129">
    <property type="entry name" value="GroES-like"/>
    <property type="match status" value="1"/>
</dbReference>
<name>A0A1H2RCP3_9FIRM</name>
<keyword evidence="1 4" id="KW-0479">Metal-binding</keyword>